<feature type="modified residue" description="4-aspartylphosphate" evidence="3">
    <location>
        <position position="55"/>
    </location>
</feature>
<proteinExistence type="predicted"/>
<keyword evidence="2" id="KW-0902">Two-component regulatory system</keyword>
<dbReference type="PANTHER" id="PTHR45339:SF1">
    <property type="entry name" value="HYBRID SIGNAL TRANSDUCTION HISTIDINE KINASE J"/>
    <property type="match status" value="1"/>
</dbReference>
<dbReference type="SUPFAM" id="SSF52172">
    <property type="entry name" value="CheY-like"/>
    <property type="match status" value="1"/>
</dbReference>
<comment type="caution">
    <text evidence="5">The sequence shown here is derived from an EMBL/GenBank/DDBJ whole genome shotgun (WGS) entry which is preliminary data.</text>
</comment>
<dbReference type="GO" id="GO:0000160">
    <property type="term" value="P:phosphorelay signal transduction system"/>
    <property type="evidence" value="ECO:0007669"/>
    <property type="project" value="UniProtKB-KW"/>
</dbReference>
<gene>
    <name evidence="5" type="ORF">H9Q16_01560</name>
</gene>
<dbReference type="EMBL" id="JACTAG010000001">
    <property type="protein sequence ID" value="MBD3662602.1"/>
    <property type="molecule type" value="Genomic_DNA"/>
</dbReference>
<keyword evidence="1 3" id="KW-0597">Phosphoprotein</keyword>
<reference evidence="5" key="1">
    <citation type="submission" date="2020-08" db="EMBL/GenBank/DDBJ databases">
        <title>Sulfitobacter aestuariivivens sp. nov., isolated from a tidal flat.</title>
        <authorList>
            <person name="Park S."/>
            <person name="Yoon J.-H."/>
        </authorList>
    </citation>
    <scope>NUCLEOTIDE SEQUENCE</scope>
    <source>
        <strain evidence="5">TSTF-M16</strain>
    </source>
</reference>
<keyword evidence="6" id="KW-1185">Reference proteome</keyword>
<organism evidence="5 6">
    <name type="scientific">Sulfitobacter aestuariivivens</name>
    <dbReference type="NCBI Taxonomy" id="2766981"/>
    <lineage>
        <taxon>Bacteria</taxon>
        <taxon>Pseudomonadati</taxon>
        <taxon>Pseudomonadota</taxon>
        <taxon>Alphaproteobacteria</taxon>
        <taxon>Rhodobacterales</taxon>
        <taxon>Roseobacteraceae</taxon>
        <taxon>Sulfitobacter</taxon>
    </lineage>
</organism>
<dbReference type="Proteomes" id="UP000635142">
    <property type="component" value="Unassembled WGS sequence"/>
</dbReference>
<evidence type="ECO:0000256" key="2">
    <source>
        <dbReference type="ARBA" id="ARBA00023012"/>
    </source>
</evidence>
<dbReference type="PROSITE" id="PS50110">
    <property type="entry name" value="RESPONSE_REGULATORY"/>
    <property type="match status" value="1"/>
</dbReference>
<sequence>MKILAVDDDPIILELLTQFMDAVGGHELVTAESGAEALEVIEQHAMAPFECFLLDIQMPGMDGVELVRAIRALKAHAHTPAIMLTAMSEKRYIDSAFAAGATDYVTKPFEVTELKTRLGLVQRLVPAAQPSTKKIFAATPQTEAAPLPTQEQEIALFEPISIPDVDNVIRHTALENYVTQLSRNSLFGSTIFAFSVRRIESFYDALSGFEFRGLLADTAEVISNTMQGHQFLMSYAGNGIFVVVTESGWRPDMEKLKDAVNLALAQTEIYDNSGERLQPRVVTGKPIRLVWKVGSSILQSLADAHSSAEEAAVRKEQDLGNIWMVREYG</sequence>
<dbReference type="AlphaFoldDB" id="A0A927HCI4"/>
<dbReference type="SMART" id="SM00448">
    <property type="entry name" value="REC"/>
    <property type="match status" value="1"/>
</dbReference>
<dbReference type="InterPro" id="IPR011006">
    <property type="entry name" value="CheY-like_superfamily"/>
</dbReference>
<evidence type="ECO:0000313" key="5">
    <source>
        <dbReference type="EMBL" id="MBD3662602.1"/>
    </source>
</evidence>
<accession>A0A927HCI4</accession>
<evidence type="ECO:0000313" key="6">
    <source>
        <dbReference type="Proteomes" id="UP000635142"/>
    </source>
</evidence>
<dbReference type="InterPro" id="IPR001789">
    <property type="entry name" value="Sig_transdc_resp-reg_receiver"/>
</dbReference>
<evidence type="ECO:0000259" key="4">
    <source>
        <dbReference type="PROSITE" id="PS50110"/>
    </source>
</evidence>
<feature type="domain" description="Response regulatory" evidence="4">
    <location>
        <begin position="2"/>
        <end position="122"/>
    </location>
</feature>
<protein>
    <submittedName>
        <fullName evidence="5">Response regulator</fullName>
    </submittedName>
</protein>
<name>A0A927HCI4_9RHOB</name>
<dbReference type="PANTHER" id="PTHR45339">
    <property type="entry name" value="HYBRID SIGNAL TRANSDUCTION HISTIDINE KINASE J"/>
    <property type="match status" value="1"/>
</dbReference>
<evidence type="ECO:0000256" key="1">
    <source>
        <dbReference type="ARBA" id="ARBA00022553"/>
    </source>
</evidence>
<evidence type="ECO:0000256" key="3">
    <source>
        <dbReference type="PROSITE-ProRule" id="PRU00169"/>
    </source>
</evidence>
<dbReference type="Pfam" id="PF00072">
    <property type="entry name" value="Response_reg"/>
    <property type="match status" value="1"/>
</dbReference>
<dbReference type="Gene3D" id="3.40.50.2300">
    <property type="match status" value="1"/>
</dbReference>